<evidence type="ECO:0000313" key="2">
    <source>
        <dbReference type="Proteomes" id="UP000789739"/>
    </source>
</evidence>
<organism evidence="1 2">
    <name type="scientific">Paraglomus brasilianum</name>
    <dbReference type="NCBI Taxonomy" id="144538"/>
    <lineage>
        <taxon>Eukaryota</taxon>
        <taxon>Fungi</taxon>
        <taxon>Fungi incertae sedis</taxon>
        <taxon>Mucoromycota</taxon>
        <taxon>Glomeromycotina</taxon>
        <taxon>Glomeromycetes</taxon>
        <taxon>Paraglomerales</taxon>
        <taxon>Paraglomeraceae</taxon>
        <taxon>Paraglomus</taxon>
    </lineage>
</organism>
<proteinExistence type="predicted"/>
<dbReference type="PANTHER" id="PTHR15827:SF2">
    <property type="entry name" value="CYCLIN-DEPENDENT KINASE 2-INTERACTING PROTEIN"/>
    <property type="match status" value="1"/>
</dbReference>
<comment type="caution">
    <text evidence="1">The sequence shown here is derived from an EMBL/GenBank/DDBJ whole genome shotgun (WGS) entry which is preliminary data.</text>
</comment>
<dbReference type="PANTHER" id="PTHR15827">
    <property type="entry name" value="CYCLIN-DEPENDENT KINASE 2-INTERACTING PROTEIN"/>
    <property type="match status" value="1"/>
</dbReference>
<dbReference type="InterPro" id="IPR023250">
    <property type="entry name" value="Cyclin-dep_Kinase_2_interact"/>
</dbReference>
<name>A0A9N9CD04_9GLOM</name>
<protein>
    <submittedName>
        <fullName evidence="1">11330_t:CDS:1</fullName>
    </submittedName>
</protein>
<gene>
    <name evidence="1" type="ORF">PBRASI_LOCUS7532</name>
</gene>
<sequence>MHTSMLHHSTLQRRLNVLLSEFERARKLWNELNTEALNAANSLVNNRLEERLIDYSECWPPEFNEFPNLREKCRNKMISKLAELETRLQSIFEKMTQQYKKMESYQTTLENLLLEAKNDLGDEHIQFVPVYLTCSLQKLVNHFISIFTMYREEYIFKKKLLCEFNQIDGKHDGMVLLSVWMNQPCINIEKTKDFDELCKVEKEEWMKRFT</sequence>
<accession>A0A9N9CD04</accession>
<keyword evidence="2" id="KW-1185">Reference proteome</keyword>
<reference evidence="1" key="1">
    <citation type="submission" date="2021-06" db="EMBL/GenBank/DDBJ databases">
        <authorList>
            <person name="Kallberg Y."/>
            <person name="Tangrot J."/>
            <person name="Rosling A."/>
        </authorList>
    </citation>
    <scope>NUCLEOTIDE SEQUENCE</scope>
    <source>
        <strain evidence="1">BR232B</strain>
    </source>
</reference>
<evidence type="ECO:0000313" key="1">
    <source>
        <dbReference type="EMBL" id="CAG8598949.1"/>
    </source>
</evidence>
<dbReference type="EMBL" id="CAJVPI010001176">
    <property type="protein sequence ID" value="CAG8598949.1"/>
    <property type="molecule type" value="Genomic_DNA"/>
</dbReference>
<dbReference type="OrthoDB" id="17066at2759"/>
<dbReference type="Proteomes" id="UP000789739">
    <property type="component" value="Unassembled WGS sequence"/>
</dbReference>
<dbReference type="AlphaFoldDB" id="A0A9N9CD04"/>
<dbReference type="PRINTS" id="PR02040">
    <property type="entry name" value="CDK2IP"/>
</dbReference>